<gene>
    <name evidence="2" type="ORF">PXEA_LOCUS7340</name>
</gene>
<evidence type="ECO:0000313" key="2">
    <source>
        <dbReference type="EMBL" id="VEL13900.1"/>
    </source>
</evidence>
<accession>A0A3S5CJQ2</accession>
<dbReference type="Proteomes" id="UP000784294">
    <property type="component" value="Unassembled WGS sequence"/>
</dbReference>
<reference evidence="2" key="1">
    <citation type="submission" date="2018-11" db="EMBL/GenBank/DDBJ databases">
        <authorList>
            <consortium name="Pathogen Informatics"/>
        </authorList>
    </citation>
    <scope>NUCLEOTIDE SEQUENCE</scope>
</reference>
<name>A0A3S5CJQ2_9PLAT</name>
<protein>
    <submittedName>
        <fullName evidence="2">Uncharacterized protein</fullName>
    </submittedName>
</protein>
<evidence type="ECO:0000256" key="1">
    <source>
        <dbReference type="SAM" id="MobiDB-lite"/>
    </source>
</evidence>
<organism evidence="2 3">
    <name type="scientific">Protopolystoma xenopodis</name>
    <dbReference type="NCBI Taxonomy" id="117903"/>
    <lineage>
        <taxon>Eukaryota</taxon>
        <taxon>Metazoa</taxon>
        <taxon>Spiralia</taxon>
        <taxon>Lophotrochozoa</taxon>
        <taxon>Platyhelminthes</taxon>
        <taxon>Monogenea</taxon>
        <taxon>Polyopisthocotylea</taxon>
        <taxon>Polystomatidea</taxon>
        <taxon>Polystomatidae</taxon>
        <taxon>Protopolystoma</taxon>
    </lineage>
</organism>
<comment type="caution">
    <text evidence="2">The sequence shown here is derived from an EMBL/GenBank/DDBJ whole genome shotgun (WGS) entry which is preliminary data.</text>
</comment>
<keyword evidence="3" id="KW-1185">Reference proteome</keyword>
<proteinExistence type="predicted"/>
<evidence type="ECO:0000313" key="3">
    <source>
        <dbReference type="Proteomes" id="UP000784294"/>
    </source>
</evidence>
<dbReference type="EMBL" id="CAAALY010019318">
    <property type="protein sequence ID" value="VEL13900.1"/>
    <property type="molecule type" value="Genomic_DNA"/>
</dbReference>
<sequence>MSRLNPLYDPKVQALTNDPIYNSLLRYHSLEAQTPQTVYVSSKPSQELSSRLDESSSDTCSVKPQDPLKLINTMDFRDLRYIQKSSCSDSFFGISQLRTPHSTSLATRMMASVSRVSAPQHTSVPTAQSDNTALFRVSRLNQKQPSCPNRGYVVLLGRYKSQLYVQVMSLLAKFLLR</sequence>
<feature type="region of interest" description="Disordered" evidence="1">
    <location>
        <begin position="40"/>
        <end position="61"/>
    </location>
</feature>
<dbReference type="AlphaFoldDB" id="A0A3S5CJQ2"/>